<sequence length="94" mass="10358">MPISPSDSAAPDAATVLDVEELRLTVAEVLDIEAADLTNEAHFVDDLQVDSLMALEVVVRLEKKYGVKFTESELRSVVSLQQAHDLLLHKLSTR</sequence>
<accession>A0AA90H339</accession>
<evidence type="ECO:0000256" key="1">
    <source>
        <dbReference type="ARBA" id="ARBA00022450"/>
    </source>
</evidence>
<dbReference type="Pfam" id="PF00550">
    <property type="entry name" value="PP-binding"/>
    <property type="match status" value="1"/>
</dbReference>
<evidence type="ECO:0000313" key="4">
    <source>
        <dbReference type="EMBL" id="MDI5962459.1"/>
    </source>
</evidence>
<evidence type="ECO:0000256" key="2">
    <source>
        <dbReference type="ARBA" id="ARBA00022553"/>
    </source>
</evidence>
<feature type="domain" description="Carrier" evidence="3">
    <location>
        <begin position="13"/>
        <end position="91"/>
    </location>
</feature>
<dbReference type="AlphaFoldDB" id="A0AA90H339"/>
<dbReference type="RefSeq" id="WP_271316504.1">
    <property type="nucleotide sequence ID" value="NZ_JAAGKO020000006.1"/>
</dbReference>
<dbReference type="InterPro" id="IPR036736">
    <property type="entry name" value="ACP-like_sf"/>
</dbReference>
<keyword evidence="2" id="KW-0597">Phosphoprotein</keyword>
<evidence type="ECO:0000313" key="6">
    <source>
        <dbReference type="Proteomes" id="UP001156398"/>
    </source>
</evidence>
<evidence type="ECO:0000313" key="5">
    <source>
        <dbReference type="EMBL" id="MDI5967970.1"/>
    </source>
</evidence>
<gene>
    <name evidence="4" type="ORF">POF43_006985</name>
    <name evidence="5" type="ORF">POF50_001150</name>
</gene>
<keyword evidence="1" id="KW-0596">Phosphopantetheine</keyword>
<dbReference type="PROSITE" id="PS50075">
    <property type="entry name" value="CARRIER"/>
    <property type="match status" value="1"/>
</dbReference>
<dbReference type="SUPFAM" id="SSF47336">
    <property type="entry name" value="ACP-like"/>
    <property type="match status" value="1"/>
</dbReference>
<dbReference type="InterPro" id="IPR006162">
    <property type="entry name" value="Ppantetheine_attach_site"/>
</dbReference>
<protein>
    <submittedName>
        <fullName evidence="5">Acyl carrier protein</fullName>
    </submittedName>
</protein>
<dbReference type="EMBL" id="JABXJJ020000001">
    <property type="protein sequence ID" value="MDI5967970.1"/>
    <property type="molecule type" value="Genomic_DNA"/>
</dbReference>
<dbReference type="Proteomes" id="UP001156398">
    <property type="component" value="Unassembled WGS sequence"/>
</dbReference>
<dbReference type="PROSITE" id="PS00012">
    <property type="entry name" value="PHOSPHOPANTETHEINE"/>
    <property type="match status" value="1"/>
</dbReference>
<reference evidence="5 6" key="1">
    <citation type="submission" date="2023-05" db="EMBL/GenBank/DDBJ databases">
        <title>Streptantibioticus silvisoli sp. nov., acidotolerant actinomycetes 1 from pine litter.</title>
        <authorList>
            <person name="Swiecimska M."/>
            <person name="Golinska P."/>
            <person name="Sangal V."/>
            <person name="Wachnowicz B."/>
            <person name="Goodfellow M."/>
        </authorList>
    </citation>
    <scope>NUCLEOTIDE SEQUENCE</scope>
    <source>
        <strain evidence="5">SL13</strain>
        <strain evidence="4 6">SL54</strain>
    </source>
</reference>
<evidence type="ECO:0000259" key="3">
    <source>
        <dbReference type="PROSITE" id="PS50075"/>
    </source>
</evidence>
<dbReference type="Gene3D" id="1.10.1200.10">
    <property type="entry name" value="ACP-like"/>
    <property type="match status" value="1"/>
</dbReference>
<dbReference type="InterPro" id="IPR009081">
    <property type="entry name" value="PP-bd_ACP"/>
</dbReference>
<organism evidence="5">
    <name type="scientific">Streptantibioticus silvisoli</name>
    <dbReference type="NCBI Taxonomy" id="2705255"/>
    <lineage>
        <taxon>Bacteria</taxon>
        <taxon>Bacillati</taxon>
        <taxon>Actinomycetota</taxon>
        <taxon>Actinomycetes</taxon>
        <taxon>Kitasatosporales</taxon>
        <taxon>Streptomycetaceae</taxon>
        <taxon>Streptantibioticus</taxon>
    </lineage>
</organism>
<comment type="caution">
    <text evidence="5">The sequence shown here is derived from an EMBL/GenBank/DDBJ whole genome shotgun (WGS) entry which is preliminary data.</text>
</comment>
<proteinExistence type="predicted"/>
<dbReference type="EMBL" id="JAAGKO020000006">
    <property type="protein sequence ID" value="MDI5962459.1"/>
    <property type="molecule type" value="Genomic_DNA"/>
</dbReference>
<name>A0AA90H339_9ACTN</name>
<keyword evidence="6" id="KW-1185">Reference proteome</keyword>